<dbReference type="InParanoid" id="W4KLR1"/>
<dbReference type="KEGG" id="hir:HETIRDRAFT_58737"/>
<proteinExistence type="predicted"/>
<dbReference type="RefSeq" id="XP_009540382.1">
    <property type="nucleotide sequence ID" value="XM_009542087.1"/>
</dbReference>
<dbReference type="PANTHER" id="PTHR13132:SF29">
    <property type="entry name" value="ALPHA-(1,6)-FUCOSYLTRANSFERASE"/>
    <property type="match status" value="1"/>
</dbReference>
<evidence type="ECO:0000313" key="2">
    <source>
        <dbReference type="Proteomes" id="UP000030671"/>
    </source>
</evidence>
<dbReference type="GO" id="GO:0006487">
    <property type="term" value="P:protein N-linked glycosylation"/>
    <property type="evidence" value="ECO:0007669"/>
    <property type="project" value="TreeGrafter"/>
</dbReference>
<dbReference type="GeneID" id="20678448"/>
<dbReference type="OrthoDB" id="2392789at2759"/>
<dbReference type="GO" id="GO:0046921">
    <property type="term" value="F:alpha-(1-&gt;6)-fucosyltransferase activity"/>
    <property type="evidence" value="ECO:0007669"/>
    <property type="project" value="TreeGrafter"/>
</dbReference>
<dbReference type="EMBL" id="KI925454">
    <property type="protein sequence ID" value="ETW86767.1"/>
    <property type="molecule type" value="Genomic_DNA"/>
</dbReference>
<keyword evidence="2" id="KW-1185">Reference proteome</keyword>
<name>W4KLR1_HETIT</name>
<accession>W4KLR1</accession>
<dbReference type="Proteomes" id="UP000030671">
    <property type="component" value="Unassembled WGS sequence"/>
</dbReference>
<evidence type="ECO:0000313" key="1">
    <source>
        <dbReference type="EMBL" id="ETW86767.1"/>
    </source>
</evidence>
<organism evidence="1 2">
    <name type="scientific">Heterobasidion irregulare (strain TC 32-1)</name>
    <dbReference type="NCBI Taxonomy" id="747525"/>
    <lineage>
        <taxon>Eukaryota</taxon>
        <taxon>Fungi</taxon>
        <taxon>Dikarya</taxon>
        <taxon>Basidiomycota</taxon>
        <taxon>Agaricomycotina</taxon>
        <taxon>Agaricomycetes</taxon>
        <taxon>Russulales</taxon>
        <taxon>Bondarzewiaceae</taxon>
        <taxon>Heterobasidion</taxon>
        <taxon>Heterobasidion annosum species complex</taxon>
    </lineage>
</organism>
<dbReference type="eggNOG" id="ENOG502S04M">
    <property type="taxonomic scope" value="Eukaryota"/>
</dbReference>
<dbReference type="HOGENOM" id="CLU_756547_0_0_1"/>
<gene>
    <name evidence="1" type="ORF">HETIRDRAFT_58737</name>
</gene>
<dbReference type="PANTHER" id="PTHR13132">
    <property type="entry name" value="ALPHA- 1,6 -FUCOSYLTRANSFERASE"/>
    <property type="match status" value="1"/>
</dbReference>
<reference evidence="1 2" key="1">
    <citation type="journal article" date="2012" name="New Phytol.">
        <title>Insight into trade-off between wood decay and parasitism from the genome of a fungal forest pathogen.</title>
        <authorList>
            <person name="Olson A."/>
            <person name="Aerts A."/>
            <person name="Asiegbu F."/>
            <person name="Belbahri L."/>
            <person name="Bouzid O."/>
            <person name="Broberg A."/>
            <person name="Canback B."/>
            <person name="Coutinho P.M."/>
            <person name="Cullen D."/>
            <person name="Dalman K."/>
            <person name="Deflorio G."/>
            <person name="van Diepen L.T."/>
            <person name="Dunand C."/>
            <person name="Duplessis S."/>
            <person name="Durling M."/>
            <person name="Gonthier P."/>
            <person name="Grimwood J."/>
            <person name="Fossdal C.G."/>
            <person name="Hansson D."/>
            <person name="Henrissat B."/>
            <person name="Hietala A."/>
            <person name="Himmelstrand K."/>
            <person name="Hoffmeister D."/>
            <person name="Hogberg N."/>
            <person name="James T.Y."/>
            <person name="Karlsson M."/>
            <person name="Kohler A."/>
            <person name="Kues U."/>
            <person name="Lee Y.H."/>
            <person name="Lin Y.C."/>
            <person name="Lind M."/>
            <person name="Lindquist E."/>
            <person name="Lombard V."/>
            <person name="Lucas S."/>
            <person name="Lunden K."/>
            <person name="Morin E."/>
            <person name="Murat C."/>
            <person name="Park J."/>
            <person name="Raffaello T."/>
            <person name="Rouze P."/>
            <person name="Salamov A."/>
            <person name="Schmutz J."/>
            <person name="Solheim H."/>
            <person name="Stahlberg J."/>
            <person name="Velez H."/>
            <person name="de Vries R.P."/>
            <person name="Wiebenga A."/>
            <person name="Woodward S."/>
            <person name="Yakovlev I."/>
            <person name="Garbelotto M."/>
            <person name="Martin F."/>
            <person name="Grigoriev I.V."/>
            <person name="Stenlid J."/>
        </authorList>
    </citation>
    <scope>NUCLEOTIDE SEQUENCE [LARGE SCALE GENOMIC DNA]</scope>
    <source>
        <strain evidence="1 2">TC 32-1</strain>
    </source>
</reference>
<dbReference type="AlphaFoldDB" id="W4KLR1"/>
<protein>
    <submittedName>
        <fullName evidence="1">Uncharacterized protein</fullName>
    </submittedName>
</protein>
<sequence length="361" mass="40773">MLDGYVGLSADLALMAQAAALAKERNRTFLVDDTYWNRGKWIDYFQDVRARQPGPEPGCRAPPSEELVACPRTARHWVINSRTAKWHFGHGFSENYEDAYARQLNRLKVIYERARESLQHTIRPNAATALLIRSVRAEFASLLPNSTSGLSSSDVGRYIAVHIRRGDRYGLSWKYHGKYIPIEDYAEATSSTWSRLFLDPDLPPSSHPPSPVVYLAFDDPTTQENYRAQLPADTTLFSLVESTDGELRALSSPIAYVQKEFDALWEAERVKRTRGMVVDFAMMGGFWNWESEGNIVPGAVVCTIGSNACRLSATGLGWDRAFGHVFGDHVEGNIDEQYKRWVEIDEKGAVEPVWQAFELFN</sequence>